<dbReference type="InterPro" id="IPR050745">
    <property type="entry name" value="Multifunctional_regulatory"/>
</dbReference>
<evidence type="ECO:0000256" key="3">
    <source>
        <dbReference type="PROSITE-ProRule" id="PRU00023"/>
    </source>
</evidence>
<feature type="compositionally biased region" description="Low complexity" evidence="4">
    <location>
        <begin position="20"/>
        <end position="30"/>
    </location>
</feature>
<reference evidence="5" key="1">
    <citation type="submission" date="2014-11" db="EMBL/GenBank/DDBJ databases">
        <authorList>
            <person name="Otto D Thomas"/>
            <person name="Naeem Raeece"/>
        </authorList>
    </citation>
    <scope>NUCLEOTIDE SEQUENCE</scope>
</reference>
<dbReference type="PROSITE" id="PS50088">
    <property type="entry name" value="ANK_REPEAT"/>
    <property type="match status" value="3"/>
</dbReference>
<dbReference type="InterPro" id="IPR002110">
    <property type="entry name" value="Ankyrin_rpt"/>
</dbReference>
<keyword evidence="2 3" id="KW-0040">ANK repeat</keyword>
<dbReference type="VEuPathDB" id="CryptoDB:Cvel_3739"/>
<dbReference type="InterPro" id="IPR036770">
    <property type="entry name" value="Ankyrin_rpt-contain_sf"/>
</dbReference>
<dbReference type="Pfam" id="PF12796">
    <property type="entry name" value="Ank_2"/>
    <property type="match status" value="2"/>
</dbReference>
<feature type="repeat" description="ANK" evidence="3">
    <location>
        <begin position="319"/>
        <end position="351"/>
    </location>
</feature>
<organism evidence="5">
    <name type="scientific">Chromera velia CCMP2878</name>
    <dbReference type="NCBI Taxonomy" id="1169474"/>
    <lineage>
        <taxon>Eukaryota</taxon>
        <taxon>Sar</taxon>
        <taxon>Alveolata</taxon>
        <taxon>Colpodellida</taxon>
        <taxon>Chromeraceae</taxon>
        <taxon>Chromera</taxon>
    </lineage>
</organism>
<feature type="repeat" description="ANK" evidence="3">
    <location>
        <begin position="286"/>
        <end position="318"/>
    </location>
</feature>
<feature type="repeat" description="ANK" evidence="3">
    <location>
        <begin position="214"/>
        <end position="243"/>
    </location>
</feature>
<name>A0A0G4FTL1_9ALVE</name>
<evidence type="ECO:0000313" key="5">
    <source>
        <dbReference type="EMBL" id="CEM18276.1"/>
    </source>
</evidence>
<sequence length="432" mass="46124">MDRGQKSATPGKEGEPPSLPSGSPAASTSAVEEELLGLEGEVLQVLEAVRQKVRVVAHTKRKQIGTTAPPSPPILLPREAVSIERLRELVQTFKRGYHAEIDQIIGCNFKMDLSPLLARRVGSVIRSFQPVSAELVNEALTSFLQGGKQEGHLSDLEMLLHLGAQVDTPIEGRPALISAVYGTEDPALDLQAAELLIDLGGADVNVREKGILLTPLHVACEKLRTEMIRFLLSKDADVHLVDTMQRTAIHMAIDSASRLNPSPATLEEVLDLLISHGADLNALSSFGGTPLALAIKSCNVRLAAFILNKGANVNASGTSGVTALHLAAGAGSPAAVALLLDDNADVHARDRDSRTALHWGALPHSDREFAATPDSRWEERASIARMLICRGIDSSAEDSVGFTAGKIAERHFPPAFVADFCRNLFVVKASKG</sequence>
<proteinExistence type="predicted"/>
<keyword evidence="1" id="KW-0677">Repeat</keyword>
<gene>
    <name evidence="5" type="ORF">Cvel_3739</name>
</gene>
<dbReference type="EMBL" id="CDMZ01000628">
    <property type="protein sequence ID" value="CEM18276.1"/>
    <property type="molecule type" value="Genomic_DNA"/>
</dbReference>
<evidence type="ECO:0000256" key="2">
    <source>
        <dbReference type="ARBA" id="ARBA00023043"/>
    </source>
</evidence>
<dbReference type="PROSITE" id="PS50297">
    <property type="entry name" value="ANK_REP_REGION"/>
    <property type="match status" value="3"/>
</dbReference>
<dbReference type="SMART" id="SM00248">
    <property type="entry name" value="ANK"/>
    <property type="match status" value="5"/>
</dbReference>
<dbReference type="PANTHER" id="PTHR24189">
    <property type="entry name" value="MYOTROPHIN"/>
    <property type="match status" value="1"/>
</dbReference>
<dbReference type="AlphaFoldDB" id="A0A0G4FTL1"/>
<feature type="region of interest" description="Disordered" evidence="4">
    <location>
        <begin position="1"/>
        <end position="31"/>
    </location>
</feature>
<dbReference type="PANTHER" id="PTHR24189:SF50">
    <property type="entry name" value="ANKYRIN REPEAT AND SOCS BOX PROTEIN 2"/>
    <property type="match status" value="1"/>
</dbReference>
<dbReference type="Gene3D" id="1.25.40.20">
    <property type="entry name" value="Ankyrin repeat-containing domain"/>
    <property type="match status" value="2"/>
</dbReference>
<evidence type="ECO:0000256" key="1">
    <source>
        <dbReference type="ARBA" id="ARBA00022737"/>
    </source>
</evidence>
<evidence type="ECO:0000256" key="4">
    <source>
        <dbReference type="SAM" id="MobiDB-lite"/>
    </source>
</evidence>
<dbReference type="PhylomeDB" id="A0A0G4FTL1"/>
<protein>
    <submittedName>
        <fullName evidence="5">Uncharacterized protein</fullName>
    </submittedName>
</protein>
<accession>A0A0G4FTL1</accession>
<dbReference type="SUPFAM" id="SSF48403">
    <property type="entry name" value="Ankyrin repeat"/>
    <property type="match status" value="1"/>
</dbReference>